<dbReference type="InterPro" id="IPR043148">
    <property type="entry name" value="TagF_C"/>
</dbReference>
<dbReference type="KEGG" id="dtp:JZK55_09960"/>
<dbReference type="SUPFAM" id="SSF53756">
    <property type="entry name" value="UDP-Glycosyltransferase/glycogen phosphorylase"/>
    <property type="match status" value="1"/>
</dbReference>
<name>A0A7G1H062_9BACT</name>
<dbReference type="PANTHER" id="PTHR39662">
    <property type="entry name" value="DUF354 DOMAIN-CONTAINING PROTEIN-RELATED"/>
    <property type="match status" value="1"/>
</dbReference>
<dbReference type="Pfam" id="PF04007">
    <property type="entry name" value="DUF354"/>
    <property type="match status" value="1"/>
</dbReference>
<dbReference type="AlphaFoldDB" id="A0A7G1H062"/>
<dbReference type="InterPro" id="IPR007152">
    <property type="entry name" value="DUF354"/>
</dbReference>
<dbReference type="RefSeq" id="WP_203473522.1">
    <property type="nucleotide sequence ID" value="NZ_AP022873.1"/>
</dbReference>
<proteinExistence type="predicted"/>
<protein>
    <recommendedName>
        <fullName evidence="3">DUF354 domain-containing protein</fullName>
    </recommendedName>
</protein>
<organism evidence="1 2">
    <name type="scientific">Dissulfurispira thermophila</name>
    <dbReference type="NCBI Taxonomy" id="2715679"/>
    <lineage>
        <taxon>Bacteria</taxon>
        <taxon>Pseudomonadati</taxon>
        <taxon>Nitrospirota</taxon>
        <taxon>Thermodesulfovibrionia</taxon>
        <taxon>Thermodesulfovibrionales</taxon>
        <taxon>Dissulfurispiraceae</taxon>
        <taxon>Dissulfurispira</taxon>
    </lineage>
</organism>
<evidence type="ECO:0000313" key="1">
    <source>
        <dbReference type="EMBL" id="BCB96074.1"/>
    </source>
</evidence>
<evidence type="ECO:0008006" key="3">
    <source>
        <dbReference type="Google" id="ProtNLM"/>
    </source>
</evidence>
<evidence type="ECO:0000313" key="2">
    <source>
        <dbReference type="Proteomes" id="UP000516360"/>
    </source>
</evidence>
<dbReference type="PANTHER" id="PTHR39662:SF1">
    <property type="entry name" value="DUF354 DOMAIN-CONTAINING PROTEIN"/>
    <property type="match status" value="1"/>
</dbReference>
<dbReference type="Gene3D" id="3.40.50.12580">
    <property type="match status" value="1"/>
</dbReference>
<keyword evidence="2" id="KW-1185">Reference proteome</keyword>
<reference evidence="1 2" key="1">
    <citation type="submission" date="2020-03" db="EMBL/GenBank/DDBJ databases">
        <title>Complete genome sequences of two sulfur-disproportionating bacterial strains T55J and Mzg5.</title>
        <authorList>
            <person name="Umezawa K."/>
            <person name="Kojima H."/>
            <person name="Kato Y."/>
            <person name="Fukui M."/>
        </authorList>
    </citation>
    <scope>NUCLEOTIDE SEQUENCE [LARGE SCALE GENOMIC DNA]</scope>
    <source>
        <strain evidence="1 2">T55J</strain>
    </source>
</reference>
<dbReference type="Proteomes" id="UP000516360">
    <property type="component" value="Chromosome"/>
</dbReference>
<accession>A0A7G1H062</accession>
<dbReference type="EMBL" id="AP022873">
    <property type="protein sequence ID" value="BCB96074.1"/>
    <property type="molecule type" value="Genomic_DNA"/>
</dbReference>
<gene>
    <name evidence="1" type="ORF">JZK55_09960</name>
</gene>
<sequence>MTSRDEIIWFDLGTPKQVTFFEPIIKEIQSRGIDCLITTRKSEDYTEPVKLLELKKLQYYSIGEYGGEKLKSKLSSALNRQIALNEFIQNFPIKKLVNLGSVDGCRVAFGNGIEIVSFFDIPSRGVDDNLTPIAKLTLPLSNKIFHPFVVPREYFTRFVKEADVYTYNFLDPIIYLQYQEADGSFFERLPVDKNKKTILFREEEYKASYVSDKKVFVYNALKSIDANLIIIPRYKSNYLKDEFPNAIVIEEKMDLSKLLPFADIFIGGGGTINIEACYWGTPVISTRSFVSHYDRFLIDNGLMFPAKTEDEIIRLYNKYAGKRLANNILKEQCADVKSLVDEVIK</sequence>
<dbReference type="PIRSF" id="PIRSF005357">
    <property type="entry name" value="UCP005357"/>
    <property type="match status" value="1"/>
</dbReference>